<feature type="domain" description="FCP1 homology" evidence="1">
    <location>
        <begin position="23"/>
        <end position="173"/>
    </location>
</feature>
<dbReference type="Pfam" id="PF03031">
    <property type="entry name" value="NIF"/>
    <property type="match status" value="1"/>
</dbReference>
<evidence type="ECO:0000313" key="4">
    <source>
        <dbReference type="WBParaSite" id="EgrG_000185200"/>
    </source>
</evidence>
<dbReference type="AlphaFoldDB" id="A0A068WMU1"/>
<accession>A0A068WMU1</accession>
<reference evidence="2 3" key="1">
    <citation type="journal article" date="2013" name="Nature">
        <title>The genomes of four tapeworm species reveal adaptations to parasitism.</title>
        <authorList>
            <person name="Tsai I.J."/>
            <person name="Zarowiecki M."/>
            <person name="Holroyd N."/>
            <person name="Garciarrubio A."/>
            <person name="Sanchez-Flores A."/>
            <person name="Brooks K.L."/>
            <person name="Tracey A."/>
            <person name="Bobes R.J."/>
            <person name="Fragoso G."/>
            <person name="Sciutto E."/>
            <person name="Aslett M."/>
            <person name="Beasley H."/>
            <person name="Bennett H.M."/>
            <person name="Cai J."/>
            <person name="Camicia F."/>
            <person name="Clark R."/>
            <person name="Cucher M."/>
            <person name="De Silva N."/>
            <person name="Day T.A."/>
            <person name="Deplazes P."/>
            <person name="Estrada K."/>
            <person name="Fernandez C."/>
            <person name="Holland P.W."/>
            <person name="Hou J."/>
            <person name="Hu S."/>
            <person name="Huckvale T."/>
            <person name="Hung S.S."/>
            <person name="Kamenetzky L."/>
            <person name="Keane J.A."/>
            <person name="Kiss F."/>
            <person name="Koziol U."/>
            <person name="Lambert O."/>
            <person name="Liu K."/>
            <person name="Luo X."/>
            <person name="Luo Y."/>
            <person name="Macchiaroli N."/>
            <person name="Nichol S."/>
            <person name="Paps J."/>
            <person name="Parkinson J."/>
            <person name="Pouchkina-Stantcheva N."/>
            <person name="Riddiford N."/>
            <person name="Rosenzvit M."/>
            <person name="Salinas G."/>
            <person name="Wasmuth J.D."/>
            <person name="Zamanian M."/>
            <person name="Zheng Y."/>
            <person name="Cai X."/>
            <person name="Soberon X."/>
            <person name="Olson P.D."/>
            <person name="Laclette J.P."/>
            <person name="Brehm K."/>
            <person name="Berriman M."/>
            <person name="Garciarrubio A."/>
            <person name="Bobes R.J."/>
            <person name="Fragoso G."/>
            <person name="Sanchez-Flores A."/>
            <person name="Estrada K."/>
            <person name="Cevallos M.A."/>
            <person name="Morett E."/>
            <person name="Gonzalez V."/>
            <person name="Portillo T."/>
            <person name="Ochoa-Leyva A."/>
            <person name="Jose M.V."/>
            <person name="Sciutto E."/>
            <person name="Landa A."/>
            <person name="Jimenez L."/>
            <person name="Valdes V."/>
            <person name="Carrero J.C."/>
            <person name="Larralde C."/>
            <person name="Morales-Montor J."/>
            <person name="Limon-Lason J."/>
            <person name="Soberon X."/>
            <person name="Laclette J.P."/>
        </authorList>
    </citation>
    <scope>NUCLEOTIDE SEQUENCE [LARGE SCALE GENOMIC DNA]</scope>
</reference>
<name>A0A068WMU1_ECHGR</name>
<dbReference type="WBParaSite" id="EgrG_000185200">
    <property type="protein sequence ID" value="EgrG_000185200"/>
    <property type="gene ID" value="EgrG_000185200"/>
</dbReference>
<dbReference type="OrthoDB" id="10249888at2759"/>
<reference evidence="2" key="2">
    <citation type="submission" date="2014-06" db="EMBL/GenBank/DDBJ databases">
        <authorList>
            <person name="Aslett M."/>
        </authorList>
    </citation>
    <scope>NUCLEOTIDE SEQUENCE</scope>
</reference>
<dbReference type="InterPro" id="IPR004274">
    <property type="entry name" value="FCP1_dom"/>
</dbReference>
<proteinExistence type="predicted"/>
<gene>
    <name evidence="4" type="primary">EGR_04858</name>
    <name evidence="2" type="ORF">EgrG_000185200</name>
</gene>
<evidence type="ECO:0000259" key="1">
    <source>
        <dbReference type="SMART" id="SM00577"/>
    </source>
</evidence>
<evidence type="ECO:0000313" key="3">
    <source>
        <dbReference type="Proteomes" id="UP000492820"/>
    </source>
</evidence>
<dbReference type="InterPro" id="IPR023214">
    <property type="entry name" value="HAD_sf"/>
</dbReference>
<dbReference type="SUPFAM" id="SSF56784">
    <property type="entry name" value="HAD-like"/>
    <property type="match status" value="1"/>
</dbReference>
<dbReference type="SMART" id="SM00577">
    <property type="entry name" value="CPDc"/>
    <property type="match status" value="1"/>
</dbReference>
<reference evidence="4" key="3">
    <citation type="submission" date="2020-10" db="UniProtKB">
        <authorList>
            <consortium name="WormBaseParasite"/>
        </authorList>
    </citation>
    <scope>IDENTIFICATION</scope>
</reference>
<dbReference type="EMBL" id="LK028583">
    <property type="protein sequence ID" value="CDS21438.1"/>
    <property type="molecule type" value="Genomic_DNA"/>
</dbReference>
<protein>
    <submittedName>
        <fullName evidence="2 4">RNA polymerase II subunit A C terminal domain</fullName>
    </submittedName>
</protein>
<sequence>MHLNQAFVRAASHLTGEWCRNNQKLILACDMDETLLTESEDDQHFILRPKVLYMLRNIRAFYELCLVTYSTRDRTEDILRLKLDPNGRLFNGRVLCREDVLAGFENKREALFAHLPQGKTNKGLMKVRRLKPGYIVRPPAWPYIVMLDDFPAAWSNFSSCIPIRPFLLGPDGGGLNSNGKASTKILSGECGYMLSVYRFLVKLHAAVFQRVRTPIEVDMNCAPIRVRAERRVMGRKNSSGSNGQAHMTAFSALVSLKRRINSAQRFQNMCYVDPGQLLTFECIRTPNERRSRSAINQSHVFVDSQ</sequence>
<dbReference type="Proteomes" id="UP000492820">
    <property type="component" value="Unassembled WGS sequence"/>
</dbReference>
<dbReference type="Gene3D" id="3.40.50.1000">
    <property type="entry name" value="HAD superfamily/HAD-like"/>
    <property type="match status" value="1"/>
</dbReference>
<evidence type="ECO:0000313" key="2">
    <source>
        <dbReference type="EMBL" id="CDS21438.1"/>
    </source>
</evidence>
<organism evidence="2">
    <name type="scientific">Echinococcus granulosus</name>
    <name type="common">Hydatid tapeworm</name>
    <dbReference type="NCBI Taxonomy" id="6210"/>
    <lineage>
        <taxon>Eukaryota</taxon>
        <taxon>Metazoa</taxon>
        <taxon>Spiralia</taxon>
        <taxon>Lophotrochozoa</taxon>
        <taxon>Platyhelminthes</taxon>
        <taxon>Cestoda</taxon>
        <taxon>Eucestoda</taxon>
        <taxon>Cyclophyllidea</taxon>
        <taxon>Taeniidae</taxon>
        <taxon>Echinococcus</taxon>
        <taxon>Echinococcus granulosus group</taxon>
    </lineage>
</organism>
<dbReference type="InterPro" id="IPR036412">
    <property type="entry name" value="HAD-like_sf"/>
</dbReference>